<dbReference type="GO" id="GO:0032958">
    <property type="term" value="P:inositol phosphate biosynthetic process"/>
    <property type="evidence" value="ECO:0007669"/>
    <property type="project" value="InterPro"/>
</dbReference>
<dbReference type="EC" id="2.7.-.-" evidence="7"/>
<evidence type="ECO:0000256" key="1">
    <source>
        <dbReference type="ARBA" id="ARBA00007374"/>
    </source>
</evidence>
<reference evidence="9" key="1">
    <citation type="submission" date="2011-08" db="EMBL/GenBank/DDBJ databases">
        <title>The draft genome of Latimeria chalumnae.</title>
        <authorList>
            <person name="Di Palma F."/>
            <person name="Alfoldi J."/>
            <person name="Johnson J."/>
            <person name="Berlin A."/>
            <person name="Gnerre S."/>
            <person name="Jaffe D."/>
            <person name="MacCallum I."/>
            <person name="Young S."/>
            <person name="Walker B.J."/>
            <person name="Lander E."/>
            <person name="Lindblad-Toh K."/>
        </authorList>
    </citation>
    <scope>NUCLEOTIDE SEQUENCE [LARGE SCALE GENOMIC DNA]</scope>
    <source>
        <strain evidence="9">Wild caught</strain>
    </source>
</reference>
<dbReference type="Proteomes" id="UP000008672">
    <property type="component" value="Unassembled WGS sequence"/>
</dbReference>
<evidence type="ECO:0000256" key="2">
    <source>
        <dbReference type="ARBA" id="ARBA00022679"/>
    </source>
</evidence>
<organism evidence="8 9">
    <name type="scientific">Latimeria chalumnae</name>
    <name type="common">Coelacanth</name>
    <dbReference type="NCBI Taxonomy" id="7897"/>
    <lineage>
        <taxon>Eukaryota</taxon>
        <taxon>Metazoa</taxon>
        <taxon>Chordata</taxon>
        <taxon>Craniata</taxon>
        <taxon>Vertebrata</taxon>
        <taxon>Euteleostomi</taxon>
        <taxon>Coelacanthiformes</taxon>
        <taxon>Coelacanthidae</taxon>
        <taxon>Latimeria</taxon>
    </lineage>
</organism>
<dbReference type="InterPro" id="IPR038286">
    <property type="entry name" value="IPK_sf"/>
</dbReference>
<dbReference type="InParanoid" id="H3BF62"/>
<gene>
    <name evidence="8" type="primary">LOC102359280</name>
</gene>
<dbReference type="HOGENOM" id="CLU_017767_3_1_1"/>
<keyword evidence="5" id="KW-0067">ATP-binding</keyword>
<dbReference type="Gene3D" id="3.30.470.160">
    <property type="entry name" value="Inositol polyphosphate kinase"/>
    <property type="match status" value="1"/>
</dbReference>
<dbReference type="GO" id="GO:0008440">
    <property type="term" value="F:inositol-1,4,5-trisphosphate 3-kinase activity"/>
    <property type="evidence" value="ECO:0007669"/>
    <property type="project" value="UniProtKB-EC"/>
</dbReference>
<dbReference type="Ensembl" id="ENSLACT00000020673.1">
    <property type="protein sequence ID" value="ENSLACP00000020533.1"/>
    <property type="gene ID" value="ENSLACG00000018045.1"/>
</dbReference>
<keyword evidence="9" id="KW-1185">Reference proteome</keyword>
<protein>
    <recommendedName>
        <fullName evidence="7">Kinase</fullName>
        <ecNumber evidence="7">2.7.-.-</ecNumber>
    </recommendedName>
</protein>
<evidence type="ECO:0000256" key="3">
    <source>
        <dbReference type="ARBA" id="ARBA00022741"/>
    </source>
</evidence>
<proteinExistence type="inferred from homology"/>
<evidence type="ECO:0000313" key="8">
    <source>
        <dbReference type="Ensembl" id="ENSLACP00000020533.1"/>
    </source>
</evidence>
<evidence type="ECO:0000256" key="5">
    <source>
        <dbReference type="ARBA" id="ARBA00022840"/>
    </source>
</evidence>
<dbReference type="GO" id="GO:0046854">
    <property type="term" value="P:phosphatidylinositol phosphate biosynthetic process"/>
    <property type="evidence" value="ECO:0007669"/>
    <property type="project" value="TreeGrafter"/>
</dbReference>
<dbReference type="STRING" id="7897.ENSLACP00000020533"/>
<comment type="catalytic activity">
    <reaction evidence="6">
        <text>1D-myo-inositol 1,4,5-trisphosphate + ATP = 1D-myo-inositol 1,3,4,5-tetrakisphosphate + ADP + H(+)</text>
        <dbReference type="Rhea" id="RHEA:11020"/>
        <dbReference type="ChEBI" id="CHEBI:15378"/>
        <dbReference type="ChEBI" id="CHEBI:30616"/>
        <dbReference type="ChEBI" id="CHEBI:57895"/>
        <dbReference type="ChEBI" id="CHEBI:203600"/>
        <dbReference type="ChEBI" id="CHEBI:456216"/>
        <dbReference type="EC" id="2.7.1.127"/>
    </reaction>
    <physiologicalReaction direction="left-to-right" evidence="6">
        <dbReference type="Rhea" id="RHEA:11021"/>
    </physiologicalReaction>
</comment>
<dbReference type="Bgee" id="ENSLACG00000018045">
    <property type="expression patterns" value="Expressed in pectoral fin and 5 other cell types or tissues"/>
</dbReference>
<evidence type="ECO:0000313" key="9">
    <source>
        <dbReference type="Proteomes" id="UP000008672"/>
    </source>
</evidence>
<dbReference type="EMBL" id="AFYH01016003">
    <property type="status" value="NOT_ANNOTATED_CDS"/>
    <property type="molecule type" value="Genomic_DNA"/>
</dbReference>
<dbReference type="FunFam" id="3.30.470.160:FF:000001">
    <property type="entry name" value="Kinase"/>
    <property type="match status" value="1"/>
</dbReference>
<keyword evidence="2 7" id="KW-0808">Transferase</keyword>
<dbReference type="EMBL" id="AFYH01016002">
    <property type="status" value="NOT_ANNOTATED_CDS"/>
    <property type="molecule type" value="Genomic_DNA"/>
</dbReference>
<evidence type="ECO:0000256" key="7">
    <source>
        <dbReference type="RuleBase" id="RU363090"/>
    </source>
</evidence>
<dbReference type="eggNOG" id="KOG1621">
    <property type="taxonomic scope" value="Eukaryota"/>
</dbReference>
<accession>H3BF62</accession>
<sequence length="296" mass="34323">LQTKSWKTFYTVVNWFSRRSSSWVQLAGHEGNFKTSKSGIIQKKFSEIENCCLEKLMEDVLKPYVPTYHGVVEEGTQKYIQMEDLLTGLEGPSIMDCKIGVRTYLEDELTKARQNPTLRKDMYQKMVKIDPEAPTEEEHAQGAITKPRYMQWRETISSTATLGFRIEGITMDQRNVYKDFKKTKTKEQIIETFLNFTRSQRDVLSAYLRRMENMREALAQSPFFKVHEFIGSSLLFIHDKTGKANIWMIDFGKTVPVPDGKTLKHDIPWEEGNREDGYLLGLGNLIETVQEALKKQ</sequence>
<dbReference type="GeneTree" id="ENSGT00940000156764"/>
<dbReference type="GO" id="GO:0005737">
    <property type="term" value="C:cytoplasm"/>
    <property type="evidence" value="ECO:0007669"/>
    <property type="project" value="TreeGrafter"/>
</dbReference>
<evidence type="ECO:0000256" key="4">
    <source>
        <dbReference type="ARBA" id="ARBA00022777"/>
    </source>
</evidence>
<keyword evidence="3" id="KW-0547">Nucleotide-binding</keyword>
<keyword evidence="4 7" id="KW-0418">Kinase</keyword>
<dbReference type="PANTHER" id="PTHR12400:SF105">
    <property type="entry name" value="KINASE"/>
    <property type="match status" value="1"/>
</dbReference>
<name>H3BF62_LATCH</name>
<dbReference type="PANTHER" id="PTHR12400">
    <property type="entry name" value="INOSITOL POLYPHOSPHATE KINASE"/>
    <property type="match status" value="1"/>
</dbReference>
<dbReference type="SUPFAM" id="SSF56104">
    <property type="entry name" value="SAICAR synthase-like"/>
    <property type="match status" value="1"/>
</dbReference>
<dbReference type="AlphaFoldDB" id="H3BF62"/>
<dbReference type="GO" id="GO:0005524">
    <property type="term" value="F:ATP binding"/>
    <property type="evidence" value="ECO:0007669"/>
    <property type="project" value="UniProtKB-KW"/>
</dbReference>
<comment type="similarity">
    <text evidence="1 7">Belongs to the inositol phosphokinase (IPK) family.</text>
</comment>
<reference evidence="8" key="3">
    <citation type="submission" date="2025-09" db="UniProtKB">
        <authorList>
            <consortium name="Ensembl"/>
        </authorList>
    </citation>
    <scope>IDENTIFICATION</scope>
</reference>
<evidence type="ECO:0000256" key="6">
    <source>
        <dbReference type="ARBA" id="ARBA00051963"/>
    </source>
</evidence>
<dbReference type="OMA" id="WTPGSHE"/>
<dbReference type="GO" id="GO:0000828">
    <property type="term" value="F:inositol hexakisphosphate kinase activity"/>
    <property type="evidence" value="ECO:0007669"/>
    <property type="project" value="TreeGrafter"/>
</dbReference>
<dbReference type="GO" id="GO:0005634">
    <property type="term" value="C:nucleus"/>
    <property type="evidence" value="ECO:0007669"/>
    <property type="project" value="TreeGrafter"/>
</dbReference>
<dbReference type="Pfam" id="PF03770">
    <property type="entry name" value="IPK"/>
    <property type="match status" value="1"/>
</dbReference>
<dbReference type="InterPro" id="IPR005522">
    <property type="entry name" value="IPK"/>
</dbReference>
<reference evidence="8" key="2">
    <citation type="submission" date="2025-08" db="UniProtKB">
        <authorList>
            <consortium name="Ensembl"/>
        </authorList>
    </citation>
    <scope>IDENTIFICATION</scope>
</reference>